<feature type="compositionally biased region" description="Polar residues" evidence="1">
    <location>
        <begin position="91"/>
        <end position="108"/>
    </location>
</feature>
<feature type="region of interest" description="Disordered" evidence="1">
    <location>
        <begin position="345"/>
        <end position="370"/>
    </location>
</feature>
<protein>
    <submittedName>
        <fullName evidence="2">Uncharacterized protein</fullName>
    </submittedName>
</protein>
<dbReference type="Proteomes" id="UP000318571">
    <property type="component" value="Chromosome 1"/>
</dbReference>
<dbReference type="OMA" id="RELDFCT"/>
<feature type="region of interest" description="Disordered" evidence="1">
    <location>
        <begin position="1"/>
        <end position="38"/>
    </location>
</feature>
<feature type="compositionally biased region" description="Basic and acidic residues" evidence="1">
    <location>
        <begin position="246"/>
        <end position="261"/>
    </location>
</feature>
<evidence type="ECO:0000313" key="2">
    <source>
        <dbReference type="EMBL" id="TRY69302.1"/>
    </source>
</evidence>
<accession>A0A553NV48</accession>
<sequence length="439" mass="47937">MAAKPSLGGNIEEATDSDPQGSQPTGVGGGGPSFTASTNSISKWASAIVARVTASSSSPSKTSNGNNLAFNRSPSPNETPSKRTPLLRSSAIRTRTPSPRGSEASQPPQEDHVVSQHFLGPQSSDSASTSTFSTRVGAISVPLENEAAHEGESSAVTLTVPPPPRAFLGAIPRHKNSVDSEPTSTSSSCTTSSGLEPRRCFCGYYSELTSQPDKKPGRCKFCRSKAKYLNSQRSFDAAKLFGRRREKAEPRRAISEDRRSDGQTTEDTSASTSSATTAHSSFDRPSPSSRPVSFFSTSPFLRRQERLEIDLPSPNLLTVPPNRLAPPSYEEALCARVSDMRLRQTPMRSHSEERTLPTRSRRATARPLTRSSRAEEIPDIYWEQAARELDFCTCRRCQARYRQYFEEDPDPSGDAMIPMETQVLMQEVLTDGMAFCNIM</sequence>
<feature type="compositionally biased region" description="Polar residues" evidence="1">
    <location>
        <begin position="64"/>
        <end position="79"/>
    </location>
</feature>
<gene>
    <name evidence="2" type="ORF">TCAL_09877</name>
</gene>
<name>A0A553NV48_TIGCA</name>
<dbReference type="AlphaFoldDB" id="A0A553NV48"/>
<feature type="region of interest" description="Disordered" evidence="1">
    <location>
        <begin position="50"/>
        <end position="194"/>
    </location>
</feature>
<feature type="compositionally biased region" description="Low complexity" evidence="1">
    <location>
        <begin position="265"/>
        <end position="295"/>
    </location>
</feature>
<feature type="compositionally biased region" description="Low complexity" evidence="1">
    <location>
        <begin position="183"/>
        <end position="193"/>
    </location>
</feature>
<feature type="compositionally biased region" description="Low complexity" evidence="1">
    <location>
        <begin position="123"/>
        <end position="134"/>
    </location>
</feature>
<evidence type="ECO:0000256" key="1">
    <source>
        <dbReference type="SAM" id="MobiDB-lite"/>
    </source>
</evidence>
<dbReference type="EMBL" id="VCGU01000010">
    <property type="protein sequence ID" value="TRY69302.1"/>
    <property type="molecule type" value="Genomic_DNA"/>
</dbReference>
<evidence type="ECO:0000313" key="3">
    <source>
        <dbReference type="Proteomes" id="UP000318571"/>
    </source>
</evidence>
<comment type="caution">
    <text evidence="2">The sequence shown here is derived from an EMBL/GenBank/DDBJ whole genome shotgun (WGS) entry which is preliminary data.</text>
</comment>
<proteinExistence type="predicted"/>
<organism evidence="2 3">
    <name type="scientific">Tigriopus californicus</name>
    <name type="common">Marine copepod</name>
    <dbReference type="NCBI Taxonomy" id="6832"/>
    <lineage>
        <taxon>Eukaryota</taxon>
        <taxon>Metazoa</taxon>
        <taxon>Ecdysozoa</taxon>
        <taxon>Arthropoda</taxon>
        <taxon>Crustacea</taxon>
        <taxon>Multicrustacea</taxon>
        <taxon>Hexanauplia</taxon>
        <taxon>Copepoda</taxon>
        <taxon>Harpacticoida</taxon>
        <taxon>Harpacticidae</taxon>
        <taxon>Tigriopus</taxon>
    </lineage>
</organism>
<keyword evidence="3" id="KW-1185">Reference proteome</keyword>
<feature type="region of interest" description="Disordered" evidence="1">
    <location>
        <begin position="240"/>
        <end position="295"/>
    </location>
</feature>
<reference evidence="2 3" key="1">
    <citation type="journal article" date="2018" name="Nat. Ecol. Evol.">
        <title>Genomic signatures of mitonuclear coevolution across populations of Tigriopus californicus.</title>
        <authorList>
            <person name="Barreto F.S."/>
            <person name="Watson E.T."/>
            <person name="Lima T.G."/>
            <person name="Willett C.S."/>
            <person name="Edmands S."/>
            <person name="Li W."/>
            <person name="Burton R.S."/>
        </authorList>
    </citation>
    <scope>NUCLEOTIDE SEQUENCE [LARGE SCALE GENOMIC DNA]</scope>
    <source>
        <strain evidence="2 3">San Diego</strain>
    </source>
</reference>